<name>X1SYX2_9ZZZZ</name>
<reference evidence="5" key="1">
    <citation type="journal article" date="2014" name="Front. Microbiol.">
        <title>High frequency of phylogenetically diverse reductive dehalogenase-homologous genes in deep subseafloor sedimentary metagenomes.</title>
        <authorList>
            <person name="Kawai M."/>
            <person name="Futagami T."/>
            <person name="Toyoda A."/>
            <person name="Takaki Y."/>
            <person name="Nishi S."/>
            <person name="Hori S."/>
            <person name="Arai W."/>
            <person name="Tsubouchi T."/>
            <person name="Morono Y."/>
            <person name="Uchiyama I."/>
            <person name="Ito T."/>
            <person name="Fujiyama A."/>
            <person name="Inagaki F."/>
            <person name="Takami H."/>
        </authorList>
    </citation>
    <scope>NUCLEOTIDE SEQUENCE</scope>
    <source>
        <strain evidence="5">Expedition CK06-06</strain>
    </source>
</reference>
<evidence type="ECO:0000256" key="3">
    <source>
        <dbReference type="ARBA" id="ARBA00023204"/>
    </source>
</evidence>
<evidence type="ECO:0008006" key="6">
    <source>
        <dbReference type="Google" id="ProtNLM"/>
    </source>
</evidence>
<dbReference type="InterPro" id="IPR012092">
    <property type="entry name" value="DNA_glyclase/AP_lyase_Ogg"/>
</dbReference>
<dbReference type="GO" id="GO:0016799">
    <property type="term" value="F:hydrolase activity, hydrolyzing N-glycosyl compounds"/>
    <property type="evidence" value="ECO:0007669"/>
    <property type="project" value="InterPro"/>
</dbReference>
<keyword evidence="1" id="KW-0227">DNA damage</keyword>
<protein>
    <recommendedName>
        <fullName evidence="6">DNA lyase</fullName>
    </recommendedName>
</protein>
<evidence type="ECO:0000256" key="1">
    <source>
        <dbReference type="ARBA" id="ARBA00022763"/>
    </source>
</evidence>
<feature type="non-terminal residue" evidence="5">
    <location>
        <position position="72"/>
    </location>
</feature>
<comment type="caution">
    <text evidence="5">The sequence shown here is derived from an EMBL/GenBank/DDBJ whole genome shotgun (WGS) entry which is preliminary data.</text>
</comment>
<evidence type="ECO:0000256" key="2">
    <source>
        <dbReference type="ARBA" id="ARBA00022801"/>
    </source>
</evidence>
<dbReference type="Pfam" id="PF22175">
    <property type="entry name" value="Ogg-HhH"/>
    <property type="match status" value="1"/>
</dbReference>
<dbReference type="GO" id="GO:0006281">
    <property type="term" value="P:DNA repair"/>
    <property type="evidence" value="ECO:0007669"/>
    <property type="project" value="UniProtKB-KW"/>
</dbReference>
<dbReference type="Gene3D" id="1.10.340.30">
    <property type="entry name" value="Hypothetical protein, domain 2"/>
    <property type="match status" value="1"/>
</dbReference>
<accession>X1SYX2</accession>
<dbReference type="GO" id="GO:0003906">
    <property type="term" value="F:DNA-(apurinic or apyrimidinic site) endonuclease activity"/>
    <property type="evidence" value="ECO:0007669"/>
    <property type="project" value="InterPro"/>
</dbReference>
<organism evidence="5">
    <name type="scientific">marine sediment metagenome</name>
    <dbReference type="NCBI Taxonomy" id="412755"/>
    <lineage>
        <taxon>unclassified sequences</taxon>
        <taxon>metagenomes</taxon>
        <taxon>ecological metagenomes</taxon>
    </lineage>
</organism>
<evidence type="ECO:0000256" key="4">
    <source>
        <dbReference type="ARBA" id="ARBA00023295"/>
    </source>
</evidence>
<proteinExistence type="predicted"/>
<dbReference type="EMBL" id="BARW01019677">
    <property type="protein sequence ID" value="GAI98138.1"/>
    <property type="molecule type" value="Genomic_DNA"/>
</dbReference>
<dbReference type="AlphaFoldDB" id="X1SYX2"/>
<keyword evidence="2" id="KW-0378">Hydrolase</keyword>
<keyword evidence="4" id="KW-0326">Glycosidase</keyword>
<keyword evidence="3" id="KW-0234">DNA repair</keyword>
<evidence type="ECO:0000313" key="5">
    <source>
        <dbReference type="EMBL" id="GAI98138.1"/>
    </source>
</evidence>
<gene>
    <name evidence="5" type="ORF">S12H4_33399</name>
</gene>
<sequence length="72" mass="8404">MKKIKTELQKVYQEILPIATKRIIEFKETWKKANDKELFIELAFCLLTPQSKAKNAWYAIEVLANSEVLFTG</sequence>